<evidence type="ECO:0000313" key="2">
    <source>
        <dbReference type="Proteomes" id="UP000068210"/>
    </source>
</evidence>
<dbReference type="InterPro" id="IPR013381">
    <property type="entry name" value="CRISPR-assoc_prot_Cse1"/>
</dbReference>
<dbReference type="AlphaFoldDB" id="A0A0C4WRJ8"/>
<reference evidence="1 2" key="1">
    <citation type="journal article" date="2015" name="PLoS ONE">
        <title>Azotobacter Genomes: The Genome of Azotobacter chroococcum NCIMB 8003 (ATCC 4412).</title>
        <authorList>
            <person name="Robson R.L."/>
            <person name="Jones R."/>
            <person name="Robson R.M."/>
            <person name="Schwartz A."/>
            <person name="Richardson T.H."/>
        </authorList>
    </citation>
    <scope>NUCLEOTIDE SEQUENCE [LARGE SCALE GENOMIC DNA]</scope>
    <source>
        <strain evidence="1 2">NCIMB 8003</strain>
    </source>
</reference>
<dbReference type="Pfam" id="PF09481">
    <property type="entry name" value="CRISPR_Cse1"/>
    <property type="match status" value="1"/>
</dbReference>
<protein>
    <submittedName>
        <fullName evidence="1">CRISPR-associated protein, Cse1 family</fullName>
    </submittedName>
</protein>
<sequence>MRDLIVEKWMSVQRGDAGTALISPLNVGDSALSDVVAVRPDFKGALYQLLIGLLQTAYAPADLAEWRERWASPPTAEELEAALAPYRGAFLLENDGPAFMQDLYLPEDANRLPVLDLLIDAGSDSNLYFNKPASGHGLCECCFAQALLTLQLNAPSGGRGIRTSVRGGGPLTTLLLPTDEASTLWQKLWLNVLPLDALGYPEVEAPSDVLPWLAPTRTSDAQGVGDTPPETVHPLQVYWSMPRRICLDASTEGHGQCAVCGAQDVRLIHHYRTRHGGTNYTGAWQHPLTPYSLDAKGEKPPLSIKGRQAGKGYRDWLGLVLGNDDHQPDAARVVAHFTARLRKPRTRLWCFGYDMSNMKALCWYDSTLPVHTVPDDLQRDFIKCVKQLLDVANDTAIALHRQVKAAWFRRPGDAGSEPTVPQSFWQGSEAAFYEQLERLASLDFEREAELAGVYRLWLLRTRHLALSLFDQWVLAGPIEDMDMERVVQARADLARELSGGKAMKPLWKIVNLHYKERT</sequence>
<accession>A0A0C4WRJ8</accession>
<keyword evidence="2" id="KW-1185">Reference proteome</keyword>
<gene>
    <name evidence="1" type="ORF">Achr_14870</name>
</gene>
<dbReference type="STRING" id="1328314.Achr_14870"/>
<dbReference type="Proteomes" id="UP000068210">
    <property type="component" value="Chromosome"/>
</dbReference>
<dbReference type="EMBL" id="CP010415">
    <property type="protein sequence ID" value="AJE20952.1"/>
    <property type="molecule type" value="Genomic_DNA"/>
</dbReference>
<proteinExistence type="predicted"/>
<evidence type="ECO:0000313" key="1">
    <source>
        <dbReference type="EMBL" id="AJE20952.1"/>
    </source>
</evidence>
<dbReference type="KEGG" id="acx:Achr_14870"/>
<dbReference type="CDD" id="cd09729">
    <property type="entry name" value="Cse1_I-E"/>
    <property type="match status" value="1"/>
</dbReference>
<dbReference type="HOGENOM" id="CLU_039818_0_0_6"/>
<name>A0A0C4WRJ8_9GAMM</name>
<organism evidence="1 2">
    <name type="scientific">Azotobacter chroococcum NCIMB 8003</name>
    <dbReference type="NCBI Taxonomy" id="1328314"/>
    <lineage>
        <taxon>Bacteria</taxon>
        <taxon>Pseudomonadati</taxon>
        <taxon>Pseudomonadota</taxon>
        <taxon>Gammaproteobacteria</taxon>
        <taxon>Pseudomonadales</taxon>
        <taxon>Pseudomonadaceae</taxon>
        <taxon>Azotobacter</taxon>
    </lineage>
</organism>
<dbReference type="RefSeq" id="WP_039803215.1">
    <property type="nucleotide sequence ID" value="NZ_CP010415.1"/>
</dbReference>
<dbReference type="NCBIfam" id="TIGR02547">
    <property type="entry name" value="casA_cse1"/>
    <property type="match status" value="1"/>
</dbReference>